<evidence type="ECO:0000256" key="6">
    <source>
        <dbReference type="ARBA" id="ARBA00022505"/>
    </source>
</evidence>
<dbReference type="Pfam" id="PF00173">
    <property type="entry name" value="Cyt-b5"/>
    <property type="match status" value="1"/>
</dbReference>
<evidence type="ECO:0000256" key="11">
    <source>
        <dbReference type="ARBA" id="ARBA00023002"/>
    </source>
</evidence>
<dbReference type="FunFam" id="3.10.120.10:FF:000007">
    <property type="entry name" value="Sulfite oxidase, mitochondrial"/>
    <property type="match status" value="1"/>
</dbReference>
<dbReference type="InterPro" id="IPR001433">
    <property type="entry name" value="OxRdtase_FAD/NAD-bd"/>
</dbReference>
<dbReference type="Gene3D" id="3.90.420.10">
    <property type="entry name" value="Oxidoreductase, molybdopterin-binding domain"/>
    <property type="match status" value="1"/>
</dbReference>
<dbReference type="GO" id="GO:0050464">
    <property type="term" value="F:nitrate reductase (NADPH) activity"/>
    <property type="evidence" value="ECO:0007669"/>
    <property type="project" value="InterPro"/>
</dbReference>
<dbReference type="InterPro" id="IPR014756">
    <property type="entry name" value="Ig_E-set"/>
</dbReference>
<dbReference type="InterPro" id="IPR017927">
    <property type="entry name" value="FAD-bd_FR_type"/>
</dbReference>
<dbReference type="eggNOG" id="KOG0537">
    <property type="taxonomic scope" value="Eukaryota"/>
</dbReference>
<dbReference type="Proteomes" id="UP000001514">
    <property type="component" value="Unassembled WGS sequence"/>
</dbReference>
<evidence type="ECO:0000256" key="16">
    <source>
        <dbReference type="PIRNR" id="PIRNR000233"/>
    </source>
</evidence>
<dbReference type="PROSITE" id="PS00191">
    <property type="entry name" value="CYTOCHROME_B5_1"/>
    <property type="match status" value="1"/>
</dbReference>
<dbReference type="Gene3D" id="2.40.30.10">
    <property type="entry name" value="Translation factors"/>
    <property type="match status" value="1"/>
</dbReference>
<dbReference type="InterPro" id="IPR039261">
    <property type="entry name" value="FNR_nucleotide-bd"/>
</dbReference>
<comment type="similarity">
    <text evidence="4 16">Belongs to the nitrate reductase family.</text>
</comment>
<dbReference type="CDD" id="cd02112">
    <property type="entry name" value="eukary_NR_Moco"/>
    <property type="match status" value="1"/>
</dbReference>
<dbReference type="InterPro" id="IPR000572">
    <property type="entry name" value="OxRdtase_Mopterin-bd_dom"/>
</dbReference>
<accession>D8RMP2</accession>
<evidence type="ECO:0000256" key="5">
    <source>
        <dbReference type="ARBA" id="ARBA00011738"/>
    </source>
</evidence>
<evidence type="ECO:0000256" key="14">
    <source>
        <dbReference type="ARBA" id="ARBA00023063"/>
    </source>
</evidence>
<dbReference type="STRING" id="88036.D8RMP2"/>
<evidence type="ECO:0000313" key="22">
    <source>
        <dbReference type="Proteomes" id="UP000001514"/>
    </source>
</evidence>
<evidence type="ECO:0000313" key="21">
    <source>
        <dbReference type="EMBL" id="EFJ26567.1"/>
    </source>
</evidence>
<dbReference type="SUPFAM" id="SSF63380">
    <property type="entry name" value="Riboflavin synthase domain-like"/>
    <property type="match status" value="1"/>
</dbReference>
<evidence type="ECO:0000256" key="1">
    <source>
        <dbReference type="ARBA" id="ARBA00001971"/>
    </source>
</evidence>
<comment type="subunit">
    <text evidence="5">Homodimer.</text>
</comment>
<keyword evidence="14 16" id="KW-0534">Nitrate assimilation</keyword>
<dbReference type="Gene3D" id="2.60.40.650">
    <property type="match status" value="1"/>
</dbReference>
<gene>
    <name evidence="21" type="ORF">SELMODRAFT_231924</name>
</gene>
<dbReference type="InterPro" id="IPR022407">
    <property type="entry name" value="OxRdtase_Mopterin_BS"/>
</dbReference>
<dbReference type="GO" id="GO:0009703">
    <property type="term" value="F:nitrate reductase (NADH) activity"/>
    <property type="evidence" value="ECO:0000318"/>
    <property type="project" value="GO_Central"/>
</dbReference>
<dbReference type="InterPro" id="IPR012137">
    <property type="entry name" value="Nitr_rd_NADH"/>
</dbReference>
<dbReference type="PRINTS" id="PR00407">
    <property type="entry name" value="EUMOPTERIN"/>
</dbReference>
<dbReference type="GO" id="GO:0006809">
    <property type="term" value="P:nitric oxide biosynthetic process"/>
    <property type="evidence" value="ECO:0000318"/>
    <property type="project" value="GO_Central"/>
</dbReference>
<dbReference type="eggNOG" id="KOG0534">
    <property type="taxonomic scope" value="Eukaryota"/>
</dbReference>
<dbReference type="PRINTS" id="PR00363">
    <property type="entry name" value="CYTOCHROMEB5"/>
</dbReference>
<evidence type="ECO:0000256" key="13">
    <source>
        <dbReference type="ARBA" id="ARBA00023027"/>
    </source>
</evidence>
<keyword evidence="6 17" id="KW-0500">Molybdenum</keyword>
<evidence type="ECO:0000256" key="8">
    <source>
        <dbReference type="ARBA" id="ARBA00022630"/>
    </source>
</evidence>
<dbReference type="eggNOG" id="KOG0535">
    <property type="taxonomic scope" value="Eukaryota"/>
</dbReference>
<dbReference type="InterPro" id="IPR001199">
    <property type="entry name" value="Cyt_B5-like_heme/steroid-bd"/>
</dbReference>
<dbReference type="SUPFAM" id="SSF81296">
    <property type="entry name" value="E set domains"/>
    <property type="match status" value="1"/>
</dbReference>
<dbReference type="Pfam" id="PF00174">
    <property type="entry name" value="Oxidored_molyb"/>
    <property type="match status" value="1"/>
</dbReference>
<dbReference type="InterPro" id="IPR008335">
    <property type="entry name" value="Mopterin_OxRdtase_euk"/>
</dbReference>
<protein>
    <recommendedName>
        <fullName evidence="16">Nitrate reductase</fullName>
    </recommendedName>
</protein>
<dbReference type="InterPro" id="IPR017938">
    <property type="entry name" value="Riboflavin_synthase-like_b-brl"/>
</dbReference>
<dbReference type="PROSITE" id="PS00559">
    <property type="entry name" value="MOLYBDOPTERIN_EUK"/>
    <property type="match status" value="1"/>
</dbReference>
<dbReference type="OMA" id="ISTSMWR"/>
<dbReference type="SUPFAM" id="SSF52343">
    <property type="entry name" value="Ferredoxin reductase-like, C-terminal NADP-linked domain"/>
    <property type="match status" value="1"/>
</dbReference>
<evidence type="ECO:0000256" key="17">
    <source>
        <dbReference type="PIRSR" id="PIRSR000233-1"/>
    </source>
</evidence>
<comment type="function">
    <text evidence="3 16">Nitrate reductase is a key enzyme involved in the first step of nitrate assimilation in plants, fungi and bacteria.</text>
</comment>
<dbReference type="PANTHER" id="PTHR19372:SF7">
    <property type="entry name" value="SULFITE OXIDASE, MITOCHONDRIAL"/>
    <property type="match status" value="1"/>
</dbReference>
<feature type="region of interest" description="Disordered" evidence="18">
    <location>
        <begin position="14"/>
        <end position="57"/>
    </location>
</feature>
<dbReference type="GO" id="GO:0071949">
    <property type="term" value="F:FAD binding"/>
    <property type="evidence" value="ECO:0000318"/>
    <property type="project" value="GO_Central"/>
</dbReference>
<dbReference type="PANTHER" id="PTHR19372">
    <property type="entry name" value="SULFITE REDUCTASE"/>
    <property type="match status" value="1"/>
</dbReference>
<dbReference type="EMBL" id="GL377584">
    <property type="protein sequence ID" value="EFJ26567.1"/>
    <property type="molecule type" value="Genomic_DNA"/>
</dbReference>
<dbReference type="AlphaFoldDB" id="D8RMP2"/>
<evidence type="ECO:0000256" key="9">
    <source>
        <dbReference type="ARBA" id="ARBA00022723"/>
    </source>
</evidence>
<dbReference type="FunFam" id="2.40.30.10:FF:000021">
    <property type="entry name" value="NADH-cytochrome b5 reductase"/>
    <property type="match status" value="1"/>
</dbReference>
<dbReference type="FunFam" id="2.60.40.650:FF:000001">
    <property type="entry name" value="Nitrate reductase"/>
    <property type="match status" value="1"/>
</dbReference>
<dbReference type="InterPro" id="IPR018506">
    <property type="entry name" value="Cyt_B5_heme-BS"/>
</dbReference>
<dbReference type="GO" id="GO:0030151">
    <property type="term" value="F:molybdenum ion binding"/>
    <property type="evidence" value="ECO:0007669"/>
    <property type="project" value="InterPro"/>
</dbReference>
<evidence type="ECO:0000256" key="15">
    <source>
        <dbReference type="ARBA" id="ARBA00023157"/>
    </source>
</evidence>
<dbReference type="InterPro" id="IPR036400">
    <property type="entry name" value="Cyt_B5-like_heme/steroid_sf"/>
</dbReference>
<keyword evidence="12" id="KW-0408">Iron</keyword>
<dbReference type="FunFam" id="3.40.50.80:FF:000025">
    <property type="entry name" value="Nitrate reductase [NADH]"/>
    <property type="match status" value="1"/>
</dbReference>
<dbReference type="FunCoup" id="D8RMP2">
    <property type="interactions" value="270"/>
</dbReference>
<dbReference type="SMART" id="SM01117">
    <property type="entry name" value="Cyt-b5"/>
    <property type="match status" value="1"/>
</dbReference>
<keyword evidence="22" id="KW-1185">Reference proteome</keyword>
<dbReference type="FunFam" id="3.90.420.10:FF:000003">
    <property type="entry name" value="Nitrate reductase"/>
    <property type="match status" value="1"/>
</dbReference>
<evidence type="ECO:0000256" key="3">
    <source>
        <dbReference type="ARBA" id="ARBA00003838"/>
    </source>
</evidence>
<dbReference type="InterPro" id="IPR005066">
    <property type="entry name" value="MoCF_OxRdtse_dimer"/>
</dbReference>
<dbReference type="InterPro" id="IPR001709">
    <property type="entry name" value="Flavoprot_Pyr_Nucl_cyt_Rdtase"/>
</dbReference>
<dbReference type="Pfam" id="PF00175">
    <property type="entry name" value="NAD_binding_1"/>
    <property type="match status" value="1"/>
</dbReference>
<evidence type="ECO:0000256" key="12">
    <source>
        <dbReference type="ARBA" id="ARBA00023004"/>
    </source>
</evidence>
<evidence type="ECO:0000259" key="20">
    <source>
        <dbReference type="PROSITE" id="PS51384"/>
    </source>
</evidence>
<keyword evidence="15" id="KW-1015">Disulfide bond</keyword>
<dbReference type="Pfam" id="PF03404">
    <property type="entry name" value="Mo-co_dimer"/>
    <property type="match status" value="1"/>
</dbReference>
<comment type="cofactor">
    <cofactor evidence="1">
        <name>heme</name>
        <dbReference type="ChEBI" id="CHEBI:30413"/>
    </cofactor>
</comment>
<dbReference type="SUPFAM" id="SSF56524">
    <property type="entry name" value="Oxidoreductase molybdopterin-binding domain"/>
    <property type="match status" value="1"/>
</dbReference>
<dbReference type="SUPFAM" id="SSF55856">
    <property type="entry name" value="Cytochrome b5-like heme/steroid binding domain"/>
    <property type="match status" value="1"/>
</dbReference>
<reference evidence="21 22" key="1">
    <citation type="journal article" date="2011" name="Science">
        <title>The Selaginella genome identifies genetic changes associated with the evolution of vascular plants.</title>
        <authorList>
            <person name="Banks J.A."/>
            <person name="Nishiyama T."/>
            <person name="Hasebe M."/>
            <person name="Bowman J.L."/>
            <person name="Gribskov M."/>
            <person name="dePamphilis C."/>
            <person name="Albert V.A."/>
            <person name="Aono N."/>
            <person name="Aoyama T."/>
            <person name="Ambrose B.A."/>
            <person name="Ashton N.W."/>
            <person name="Axtell M.J."/>
            <person name="Barker E."/>
            <person name="Barker M.S."/>
            <person name="Bennetzen J.L."/>
            <person name="Bonawitz N.D."/>
            <person name="Chapple C."/>
            <person name="Cheng C."/>
            <person name="Correa L.G."/>
            <person name="Dacre M."/>
            <person name="DeBarry J."/>
            <person name="Dreyer I."/>
            <person name="Elias M."/>
            <person name="Engstrom E.M."/>
            <person name="Estelle M."/>
            <person name="Feng L."/>
            <person name="Finet C."/>
            <person name="Floyd S.K."/>
            <person name="Frommer W.B."/>
            <person name="Fujita T."/>
            <person name="Gramzow L."/>
            <person name="Gutensohn M."/>
            <person name="Harholt J."/>
            <person name="Hattori M."/>
            <person name="Heyl A."/>
            <person name="Hirai T."/>
            <person name="Hiwatashi Y."/>
            <person name="Ishikawa M."/>
            <person name="Iwata M."/>
            <person name="Karol K.G."/>
            <person name="Koehler B."/>
            <person name="Kolukisaoglu U."/>
            <person name="Kubo M."/>
            <person name="Kurata T."/>
            <person name="Lalonde S."/>
            <person name="Li K."/>
            <person name="Li Y."/>
            <person name="Litt A."/>
            <person name="Lyons E."/>
            <person name="Manning G."/>
            <person name="Maruyama T."/>
            <person name="Michael T.P."/>
            <person name="Mikami K."/>
            <person name="Miyazaki S."/>
            <person name="Morinaga S."/>
            <person name="Murata T."/>
            <person name="Mueller-Roeber B."/>
            <person name="Nelson D.R."/>
            <person name="Obara M."/>
            <person name="Oguri Y."/>
            <person name="Olmstead R.G."/>
            <person name="Onodera N."/>
            <person name="Petersen B.L."/>
            <person name="Pils B."/>
            <person name="Prigge M."/>
            <person name="Rensing S.A."/>
            <person name="Riano-Pachon D.M."/>
            <person name="Roberts A.W."/>
            <person name="Sato Y."/>
            <person name="Scheller H.V."/>
            <person name="Schulz B."/>
            <person name="Schulz C."/>
            <person name="Shakirov E.V."/>
            <person name="Shibagaki N."/>
            <person name="Shinohara N."/>
            <person name="Shippen D.E."/>
            <person name="Soerensen I."/>
            <person name="Sotooka R."/>
            <person name="Sugimoto N."/>
            <person name="Sugita M."/>
            <person name="Sumikawa N."/>
            <person name="Tanurdzic M."/>
            <person name="Theissen G."/>
            <person name="Ulvskov P."/>
            <person name="Wakazuki S."/>
            <person name="Weng J.K."/>
            <person name="Willats W.W."/>
            <person name="Wipf D."/>
            <person name="Wolf P.G."/>
            <person name="Yang L."/>
            <person name="Zimmer A.D."/>
            <person name="Zhu Q."/>
            <person name="Mitros T."/>
            <person name="Hellsten U."/>
            <person name="Loque D."/>
            <person name="Otillar R."/>
            <person name="Salamov A."/>
            <person name="Schmutz J."/>
            <person name="Shapiro H."/>
            <person name="Lindquist E."/>
            <person name="Lucas S."/>
            <person name="Rokhsar D."/>
            <person name="Grigoriev I.V."/>
        </authorList>
    </citation>
    <scope>NUCLEOTIDE SEQUENCE [LARGE SCALE GENOMIC DNA]</scope>
</reference>
<organism evidence="22">
    <name type="scientific">Selaginella moellendorffii</name>
    <name type="common">Spikemoss</name>
    <dbReference type="NCBI Taxonomy" id="88036"/>
    <lineage>
        <taxon>Eukaryota</taxon>
        <taxon>Viridiplantae</taxon>
        <taxon>Streptophyta</taxon>
        <taxon>Embryophyta</taxon>
        <taxon>Tracheophyta</taxon>
        <taxon>Lycopodiopsida</taxon>
        <taxon>Selaginellales</taxon>
        <taxon>Selaginellaceae</taxon>
        <taxon>Selaginella</taxon>
    </lineage>
</organism>
<evidence type="ECO:0000256" key="2">
    <source>
        <dbReference type="ARBA" id="ARBA00001974"/>
    </source>
</evidence>
<feature type="domain" description="Cytochrome b5 heme-binding" evidence="19">
    <location>
        <begin position="519"/>
        <end position="594"/>
    </location>
</feature>
<dbReference type="InterPro" id="IPR036374">
    <property type="entry name" value="OxRdtase_Mopterin-bd_sf"/>
</dbReference>
<keyword evidence="11" id="KW-0560">Oxidoreductase</keyword>
<keyword evidence="8" id="KW-0285">Flavoprotein</keyword>
<dbReference type="PROSITE" id="PS51384">
    <property type="entry name" value="FAD_FR"/>
    <property type="match status" value="1"/>
</dbReference>
<dbReference type="GO" id="GO:0042128">
    <property type="term" value="P:nitrate assimilation"/>
    <property type="evidence" value="ECO:0000318"/>
    <property type="project" value="GO_Central"/>
</dbReference>
<dbReference type="GO" id="GO:0009416">
    <property type="term" value="P:response to light stimulus"/>
    <property type="evidence" value="ECO:0007669"/>
    <property type="project" value="UniProtKB-ARBA"/>
</dbReference>
<comment type="cofactor">
    <cofactor evidence="2">
        <name>FAD</name>
        <dbReference type="ChEBI" id="CHEBI:57692"/>
    </cofactor>
</comment>
<dbReference type="HOGENOM" id="CLU_003827_4_1_1"/>
<dbReference type="InterPro" id="IPR008333">
    <property type="entry name" value="Cbr1-like_FAD-bd_dom"/>
</dbReference>
<dbReference type="Gramene" id="EFJ26567">
    <property type="protein sequence ID" value="EFJ26567"/>
    <property type="gene ID" value="SELMODRAFT_231924"/>
</dbReference>
<dbReference type="GO" id="GO:0043546">
    <property type="term" value="F:molybdopterin cofactor binding"/>
    <property type="evidence" value="ECO:0007669"/>
    <property type="project" value="InterPro"/>
</dbReference>
<dbReference type="CDD" id="cd06183">
    <property type="entry name" value="cyt_b5_reduct_like"/>
    <property type="match status" value="1"/>
</dbReference>
<comment type="cofactor">
    <cofactor evidence="17">
        <name>Mo-molybdopterin</name>
        <dbReference type="ChEBI" id="CHEBI:71302"/>
    </cofactor>
    <text evidence="17">Binds 1 Mo-molybdopterin (Mo-MPT) cofactor per subunit.</text>
</comment>
<feature type="compositionally biased region" description="Acidic residues" evidence="18">
    <location>
        <begin position="46"/>
        <end position="57"/>
    </location>
</feature>
<dbReference type="PRINTS" id="PR00371">
    <property type="entry name" value="FPNCR"/>
</dbReference>
<dbReference type="Gene3D" id="3.10.120.10">
    <property type="entry name" value="Cytochrome b5-like heme/steroid binding domain"/>
    <property type="match status" value="1"/>
</dbReference>
<dbReference type="GO" id="GO:0004128">
    <property type="term" value="F:cytochrome-b5 reductase activity, acting on NAD(P)H"/>
    <property type="evidence" value="ECO:0000318"/>
    <property type="project" value="GO_Central"/>
</dbReference>
<name>D8RMP2_SELML</name>
<dbReference type="GO" id="GO:0020037">
    <property type="term" value="F:heme binding"/>
    <property type="evidence" value="ECO:0007669"/>
    <property type="project" value="InterPro"/>
</dbReference>
<evidence type="ECO:0000256" key="4">
    <source>
        <dbReference type="ARBA" id="ARBA00006253"/>
    </source>
</evidence>
<dbReference type="PIRSF" id="PIRSF000233">
    <property type="entry name" value="Nitr_rd_NADH"/>
    <property type="match status" value="1"/>
</dbReference>
<feature type="binding site" evidence="17">
    <location>
        <position position="166"/>
    </location>
    <ligand>
        <name>Mo-molybdopterin</name>
        <dbReference type="ChEBI" id="CHEBI:71302"/>
    </ligand>
    <ligandPart>
        <name>Mo</name>
        <dbReference type="ChEBI" id="CHEBI:28685"/>
    </ligandPart>
</feature>
<dbReference type="InParanoid" id="D8RMP2"/>
<evidence type="ECO:0000256" key="10">
    <source>
        <dbReference type="ARBA" id="ARBA00022827"/>
    </source>
</evidence>
<keyword evidence="7" id="KW-0349">Heme</keyword>
<proteinExistence type="inferred from homology"/>
<keyword evidence="9 17" id="KW-0479">Metal-binding</keyword>
<feature type="domain" description="FAD-binding FR-type" evidence="20">
    <location>
        <begin position="644"/>
        <end position="759"/>
    </location>
</feature>
<dbReference type="PRINTS" id="PR00406">
    <property type="entry name" value="CYTB5RDTASE"/>
</dbReference>
<dbReference type="Gene3D" id="3.40.50.80">
    <property type="entry name" value="Nucleotide-binding domain of ferredoxin-NADP reductase (FNR) module"/>
    <property type="match status" value="1"/>
</dbReference>
<evidence type="ECO:0000256" key="18">
    <source>
        <dbReference type="SAM" id="MobiDB-lite"/>
    </source>
</evidence>
<keyword evidence="13" id="KW-0520">NAD</keyword>
<keyword evidence="10" id="KW-0274">FAD</keyword>
<dbReference type="Pfam" id="PF00970">
    <property type="entry name" value="FAD_binding_6"/>
    <property type="match status" value="1"/>
</dbReference>
<evidence type="ECO:0000259" key="19">
    <source>
        <dbReference type="PROSITE" id="PS50255"/>
    </source>
</evidence>
<evidence type="ECO:0000256" key="7">
    <source>
        <dbReference type="ARBA" id="ARBA00022617"/>
    </source>
</evidence>
<dbReference type="KEGG" id="smo:SELMODRAFT_231924"/>
<dbReference type="PROSITE" id="PS50255">
    <property type="entry name" value="CYTOCHROME_B5_2"/>
    <property type="match status" value="1"/>
</dbReference>
<sequence length="904" mass="99209">MATSSARFIVHGAAAASKPAPYPPGQGGGGGASQQSPPPPPPSHEEESEEEEEEWILEEQVEEVEEFGSDERDVGTSDEWVSRHPDMVRLTGRHPFNAEPPLPRLMQHGFITPAALHYVRNHGPVPRGTWAEWRLHVGGMVRRPAVLTMDDLLRLPARELPVTLVCAGNRRKEQNMVRQSVGFNWGAAGVSTSVWKGALLRDVLKACGGLRRGARFVCFEGGDSLPKCGGDGYGTGIRVEKAMDVTQDVLVAYMQNGRPLPPDHGFPVRMIIPGVIGGRMVKWLRKIEVTAAESTNYYHYQDNKVLPSHVDSDIASAEGWWKRPEYVINELNINSVITTPAHGDSLPINPVSIQSPYKMSGYAYSGGGRKVIRVEVTLDGGETWALADLTHPERPTKYGKHWCWSFWELGVEAMELLQAREIAVRAWDESMNTQPKELIWNLMGMMNNCWFRVKVHPCKGKLGGVALAFEHPTRPGNQPGGWMVKQKEEETKSSDLIASSKPGKAMIKSASSPFLNQGLSSITMSEVRKHSKPDSPWIVVNSSVYDCTSFLKDHPGGADSILINAGTDCTEEFEAIHSARAKALLEDYKIGELVSTAGSFSSADTSPETSLHGGNRALSALSLNTLAPILEALPASRPVALNPRQNIPCKLVARVNISADLRRLRFALPSRDQVLGLPTGKHVLVSATVNSKLCIRAYTPISSDDDEDSIGHVELLIRVYYKNVHPNFPGGGIMSQHLDSLAIGDSINLKGPIGHIQYLGRGKFTVNGDAKFASDIAMLAGGTGITPVYQVIKAILRDKEDTTRISLVYANRTDEDIMLRAELDSWAESHAAKFRVWYVLSHPREPSNWKYSVGYISEEVVRDHLARGSDEAVAFMCGPPAMIDLACLPNLAKHGYSKSSCYQF</sequence>